<protein>
    <submittedName>
        <fullName evidence="5">2-hydroxy-3-keto-5-methylthiopentenyl-1-phosphate phosphatase related protein</fullName>
    </submittedName>
</protein>
<dbReference type="GO" id="GO:0006564">
    <property type="term" value="P:L-serine biosynthetic process"/>
    <property type="evidence" value="ECO:0007669"/>
    <property type="project" value="TreeGrafter"/>
</dbReference>
<comment type="caution">
    <text evidence="5">The sequence shown here is derived from an EMBL/GenBank/DDBJ whole genome shotgun (WGS) entry which is preliminary data.</text>
</comment>
<evidence type="ECO:0000256" key="3">
    <source>
        <dbReference type="ARBA" id="ARBA00022801"/>
    </source>
</evidence>
<comment type="cofactor">
    <cofactor evidence="1">
        <name>Mg(2+)</name>
        <dbReference type="ChEBI" id="CHEBI:18420"/>
    </cofactor>
</comment>
<organism evidence="5 6">
    <name type="scientific">Snodgrassella communis</name>
    <dbReference type="NCBI Taxonomy" id="2946699"/>
    <lineage>
        <taxon>Bacteria</taxon>
        <taxon>Pseudomonadati</taxon>
        <taxon>Pseudomonadota</taxon>
        <taxon>Betaproteobacteria</taxon>
        <taxon>Neisseriales</taxon>
        <taxon>Neisseriaceae</taxon>
        <taxon>Snodgrassella</taxon>
    </lineage>
</organism>
<dbReference type="RefSeq" id="WP_080701861.1">
    <property type="nucleotide sequence ID" value="NZ_JFZV01000015.1"/>
</dbReference>
<dbReference type="SUPFAM" id="SSF56784">
    <property type="entry name" value="HAD-like"/>
    <property type="match status" value="1"/>
</dbReference>
<proteinExistence type="predicted"/>
<dbReference type="AlphaFoldDB" id="A0A836MPR8"/>
<dbReference type="InterPro" id="IPR050582">
    <property type="entry name" value="HAD-like_SerB"/>
</dbReference>
<dbReference type="InterPro" id="IPR006384">
    <property type="entry name" value="HAD_hydro_PyrdxlP_Pase-like"/>
</dbReference>
<keyword evidence="6" id="KW-1185">Reference proteome</keyword>
<dbReference type="Pfam" id="PF06888">
    <property type="entry name" value="Put_Phosphatase"/>
    <property type="match status" value="1"/>
</dbReference>
<keyword evidence="3" id="KW-0378">Hydrolase</keyword>
<dbReference type="InterPro" id="IPR023214">
    <property type="entry name" value="HAD_sf"/>
</dbReference>
<accession>A0A836MPR8</accession>
<dbReference type="NCBIfam" id="TIGR01488">
    <property type="entry name" value="HAD-SF-IB"/>
    <property type="match status" value="1"/>
</dbReference>
<dbReference type="PANTHER" id="PTHR43344">
    <property type="entry name" value="PHOSPHOSERINE PHOSPHATASE"/>
    <property type="match status" value="1"/>
</dbReference>
<evidence type="ECO:0000256" key="4">
    <source>
        <dbReference type="ARBA" id="ARBA00022842"/>
    </source>
</evidence>
<dbReference type="Proteomes" id="UP000027170">
    <property type="component" value="Unassembled WGS sequence"/>
</dbReference>
<dbReference type="OrthoDB" id="9804940at2"/>
<keyword evidence="2" id="KW-0479">Metal-binding</keyword>
<dbReference type="PANTHER" id="PTHR43344:SF21">
    <property type="entry name" value="POLYOL PHOSPHATE PHOSPHATASE PYP1"/>
    <property type="match status" value="1"/>
</dbReference>
<evidence type="ECO:0000256" key="1">
    <source>
        <dbReference type="ARBA" id="ARBA00001946"/>
    </source>
</evidence>
<dbReference type="Gene3D" id="3.90.1470.20">
    <property type="match status" value="1"/>
</dbReference>
<dbReference type="GO" id="GO:0005737">
    <property type="term" value="C:cytoplasm"/>
    <property type="evidence" value="ECO:0007669"/>
    <property type="project" value="TreeGrafter"/>
</dbReference>
<dbReference type="InterPro" id="IPR036412">
    <property type="entry name" value="HAD-like_sf"/>
</dbReference>
<dbReference type="Gene3D" id="3.40.50.1000">
    <property type="entry name" value="HAD superfamily/HAD-like"/>
    <property type="match status" value="1"/>
</dbReference>
<dbReference type="EMBL" id="JFZV01000015">
    <property type="protein sequence ID" value="KDN13907.1"/>
    <property type="molecule type" value="Genomic_DNA"/>
</dbReference>
<reference evidence="5 6" key="1">
    <citation type="submission" date="2014-03" db="EMBL/GenBank/DDBJ databases">
        <title>The genomes of two eusocial bee gut symbionts.</title>
        <authorList>
            <person name="Kwong W.K."/>
            <person name="Engel P."/>
            <person name="Koch H."/>
            <person name="Moran N.A."/>
        </authorList>
    </citation>
    <scope>NUCLEOTIDE SEQUENCE [LARGE SCALE GENOMIC DNA]</scope>
    <source>
        <strain evidence="6">wkB29</strain>
    </source>
</reference>
<dbReference type="NCBIfam" id="TIGR01489">
    <property type="entry name" value="DKMTPPase-SF"/>
    <property type="match status" value="1"/>
</dbReference>
<keyword evidence="4" id="KW-0460">Magnesium</keyword>
<dbReference type="GO" id="GO:0000287">
    <property type="term" value="F:magnesium ion binding"/>
    <property type="evidence" value="ECO:0007669"/>
    <property type="project" value="TreeGrafter"/>
</dbReference>
<name>A0A836MPR8_9NEIS</name>
<evidence type="ECO:0000313" key="5">
    <source>
        <dbReference type="EMBL" id="KDN13907.1"/>
    </source>
</evidence>
<dbReference type="GO" id="GO:0036424">
    <property type="term" value="F:L-phosphoserine phosphatase activity"/>
    <property type="evidence" value="ECO:0007669"/>
    <property type="project" value="TreeGrafter"/>
</dbReference>
<dbReference type="InterPro" id="IPR016965">
    <property type="entry name" value="Pase_PHOSPHO-typ"/>
</dbReference>
<evidence type="ECO:0000256" key="2">
    <source>
        <dbReference type="ARBA" id="ARBA00022723"/>
    </source>
</evidence>
<gene>
    <name evidence="5" type="ORF">SALWKB29_2048</name>
</gene>
<evidence type="ECO:0000313" key="6">
    <source>
        <dbReference type="Proteomes" id="UP000027170"/>
    </source>
</evidence>
<sequence>MSCFIPIVESQVNHNSLFYANELTKYTVLCDFDGTISEKDVTDTLLSQFGNEKCALLEQQWLDGIIGSRECMRQQIANMQASQAELDGALAQIRIDPAFGTFIDLVQDAHLNVHIVSDGLDYAIQSILKRYNIDFLPVFANRLLHDQQQSWKLDFPYANEHCHKASGNCKCRHRSQLIGFQKIFYVGDGTSDFCVADKVDLVFAKDKLIDFCQQKGIRYYPIKDFNDVVAILPDLIKAPAKNYCSSPA</sequence>